<dbReference type="PANTHER" id="PTHR15108">
    <property type="entry name" value="N-ACYLGLUCOSAMINE-2-EPIMERASE"/>
    <property type="match status" value="1"/>
</dbReference>
<dbReference type="InterPro" id="IPR028584">
    <property type="entry name" value="Cellobiose_2_epim"/>
</dbReference>
<reference evidence="5 6" key="1">
    <citation type="submission" date="2018-06" db="EMBL/GenBank/DDBJ databases">
        <authorList>
            <consortium name="Pathogen Informatics"/>
            <person name="Doyle S."/>
        </authorList>
    </citation>
    <scope>NUCLEOTIDE SEQUENCE [LARGE SCALE GENOMIC DNA]</scope>
    <source>
        <strain evidence="5 6">NCTC13067</strain>
    </source>
</reference>
<dbReference type="GO" id="GO:0005975">
    <property type="term" value="P:carbohydrate metabolic process"/>
    <property type="evidence" value="ECO:0007669"/>
    <property type="project" value="InterPro"/>
</dbReference>
<dbReference type="Pfam" id="PF07221">
    <property type="entry name" value="GlcNAc_2-epim"/>
    <property type="match status" value="1"/>
</dbReference>
<dbReference type="RefSeq" id="WP_394366013.1">
    <property type="nucleotide sequence ID" value="NZ_UGTM01000002.1"/>
</dbReference>
<comment type="catalytic activity">
    <reaction evidence="1 4">
        <text>D-cellobiose = beta-D-glucosyl-(1-&gt;4)-D-mannopyranose</text>
        <dbReference type="Rhea" id="RHEA:23384"/>
        <dbReference type="ChEBI" id="CHEBI:17057"/>
        <dbReference type="ChEBI" id="CHEBI:47931"/>
        <dbReference type="EC" id="5.1.3.11"/>
    </reaction>
</comment>
<evidence type="ECO:0000256" key="2">
    <source>
        <dbReference type="ARBA" id="ARBA00008558"/>
    </source>
</evidence>
<name>A0A379ECV1_9BACT</name>
<dbReference type="SUPFAM" id="SSF48208">
    <property type="entry name" value="Six-hairpin glycosidases"/>
    <property type="match status" value="1"/>
</dbReference>
<dbReference type="HAMAP" id="MF_00929">
    <property type="entry name" value="Cellobiose_2_epim"/>
    <property type="match status" value="1"/>
</dbReference>
<dbReference type="GO" id="GO:0016787">
    <property type="term" value="F:hydrolase activity"/>
    <property type="evidence" value="ECO:0007669"/>
    <property type="project" value="UniProtKB-KW"/>
</dbReference>
<evidence type="ECO:0000256" key="1">
    <source>
        <dbReference type="ARBA" id="ARBA00001470"/>
    </source>
</evidence>
<dbReference type="InterPro" id="IPR010819">
    <property type="entry name" value="AGE/CE"/>
</dbReference>
<protein>
    <recommendedName>
        <fullName evidence="4">Cellobiose 2-epimerase</fullName>
        <shortName evidence="4">CE</shortName>
        <ecNumber evidence="4">5.1.3.11</ecNumber>
    </recommendedName>
</protein>
<accession>A0A379ECV1</accession>
<evidence type="ECO:0000313" key="6">
    <source>
        <dbReference type="Proteomes" id="UP000255469"/>
    </source>
</evidence>
<comment type="similarity">
    <text evidence="2">Belongs to the N-acylglucosamine 2-epimerase family.</text>
</comment>
<evidence type="ECO:0000256" key="3">
    <source>
        <dbReference type="ARBA" id="ARBA00023235"/>
    </source>
</evidence>
<dbReference type="Gene3D" id="1.50.10.10">
    <property type="match status" value="1"/>
</dbReference>
<dbReference type="GO" id="GO:0047736">
    <property type="term" value="F:cellobiose epimerase activity"/>
    <property type="evidence" value="ECO:0007669"/>
    <property type="project" value="UniProtKB-UniRule"/>
</dbReference>
<dbReference type="AlphaFoldDB" id="A0A379ECV1"/>
<dbReference type="Proteomes" id="UP000255469">
    <property type="component" value="Unassembled WGS sequence"/>
</dbReference>
<dbReference type="InterPro" id="IPR012341">
    <property type="entry name" value="6hp_glycosidase-like_sf"/>
</dbReference>
<gene>
    <name evidence="5" type="ORF">NCTC13067_01940</name>
</gene>
<keyword evidence="3 4" id="KW-0413">Isomerase</keyword>
<proteinExistence type="inferred from homology"/>
<evidence type="ECO:0000256" key="4">
    <source>
        <dbReference type="HAMAP-Rule" id="MF_00929"/>
    </source>
</evidence>
<comment type="function">
    <text evidence="4">Catalyzes the reversible epimerization of cellobiose to 4-O-beta-D-glucopyranosyl-D-mannose (Glc-Man).</text>
</comment>
<comment type="similarity">
    <text evidence="4">Belongs to the cellobiose 2-epimerase family.</text>
</comment>
<dbReference type="EMBL" id="UGTM01000002">
    <property type="protein sequence ID" value="SUB94080.1"/>
    <property type="molecule type" value="Genomic_DNA"/>
</dbReference>
<evidence type="ECO:0000313" key="5">
    <source>
        <dbReference type="EMBL" id="SUB94080.1"/>
    </source>
</evidence>
<dbReference type="EC" id="5.1.3.11" evidence="4"/>
<dbReference type="InterPro" id="IPR008928">
    <property type="entry name" value="6-hairpin_glycosidase_sf"/>
</dbReference>
<organism evidence="5 6">
    <name type="scientific">Prevotella denticola</name>
    <dbReference type="NCBI Taxonomy" id="28129"/>
    <lineage>
        <taxon>Bacteria</taxon>
        <taxon>Pseudomonadati</taxon>
        <taxon>Bacteroidota</taxon>
        <taxon>Bacteroidia</taxon>
        <taxon>Bacteroidales</taxon>
        <taxon>Prevotellaceae</taxon>
        <taxon>Prevotella</taxon>
    </lineage>
</organism>
<keyword evidence="5" id="KW-0378">Hydrolase</keyword>
<sequence>MQNLSILHAVDNSSELHAVDNLSEELRRELEQNILPFWLHRMTDRRYGGFLGRIDGGGNPVPDAEKGAVLNARILWAFSAAYRVLHRPEYLEAATRARDYFIDRFIDAEQGGVFWSLDAQGHVLDGRKQTYAIGFAVYGLSEYARATGDSEALDYAKKLYGDIERHAFDSRHDGYVEALTRDWQPIADMRLSDKDENGSRTMNTHLHILEPYTNLYRVWRTPQLAERIANLIDIFLTRLLNPETGHLDLFFNDSWQGRRNIQSFGHDIEAVWLLHEAALELGDPALLDRVETAIKSIARAADEGLQPDGSMVYERWTDTGRTDTQRQWWVLCECVIGHIDLYQHFGDTEALGIARRCWQYTAAHIVDREQGEWFWGCDENGRPNLADDKAGFWKCPYHNTRMCLEVMERSLSLKSRRS</sequence>